<dbReference type="Proteomes" id="UP000199251">
    <property type="component" value="Unassembled WGS sequence"/>
</dbReference>
<evidence type="ECO:0000313" key="2">
    <source>
        <dbReference type="Proteomes" id="UP000199251"/>
    </source>
</evidence>
<name>A0A0E4H210_MYCLN</name>
<dbReference type="Gene3D" id="3.50.50.60">
    <property type="entry name" value="FAD/NAD(P)-binding domain"/>
    <property type="match status" value="1"/>
</dbReference>
<sequence>MDSTAKDCYEIIVIGAGFSGIGMEIKLLQAGFSDFLIVDDADEVGGTSNSYYFDKHGDVPLRPTTPRESS</sequence>
<dbReference type="Pfam" id="PF13450">
    <property type="entry name" value="NAD_binding_8"/>
    <property type="match status" value="1"/>
</dbReference>
<accession>A0A0E4H210</accession>
<dbReference type="SUPFAM" id="SSF51905">
    <property type="entry name" value="FAD/NAD(P)-binding domain"/>
    <property type="match status" value="1"/>
</dbReference>
<dbReference type="RefSeq" id="WP_420845454.1">
    <property type="nucleotide sequence ID" value="NZ_CTEE01000002.1"/>
</dbReference>
<organism evidence="1 2">
    <name type="scientific">Mycobacterium lentiflavum</name>
    <dbReference type="NCBI Taxonomy" id="141349"/>
    <lineage>
        <taxon>Bacteria</taxon>
        <taxon>Bacillati</taxon>
        <taxon>Actinomycetota</taxon>
        <taxon>Actinomycetes</taxon>
        <taxon>Mycobacteriales</taxon>
        <taxon>Mycobacteriaceae</taxon>
        <taxon>Mycobacterium</taxon>
        <taxon>Mycobacterium simiae complex</taxon>
    </lineage>
</organism>
<dbReference type="AlphaFoldDB" id="A0A0E4H210"/>
<reference evidence="1 2" key="1">
    <citation type="submission" date="2015-03" db="EMBL/GenBank/DDBJ databases">
        <authorList>
            <person name="Urmite Genomes"/>
        </authorList>
    </citation>
    <scope>NUCLEOTIDE SEQUENCE [LARGE SCALE GENOMIC DNA]</scope>
    <source>
        <strain evidence="1 2">CSUR P1491</strain>
    </source>
</reference>
<keyword evidence="1" id="KW-0560">Oxidoreductase</keyword>
<evidence type="ECO:0000313" key="1">
    <source>
        <dbReference type="EMBL" id="CQD24302.1"/>
    </source>
</evidence>
<keyword evidence="1" id="KW-0503">Monooxygenase</keyword>
<dbReference type="STRING" id="141349.BN1232_06151"/>
<protein>
    <submittedName>
        <fullName evidence="1">Putative monooxygenase</fullName>
    </submittedName>
</protein>
<proteinExistence type="predicted"/>
<dbReference type="InterPro" id="IPR036188">
    <property type="entry name" value="FAD/NAD-bd_sf"/>
</dbReference>
<dbReference type="EMBL" id="CTEE01000002">
    <property type="protein sequence ID" value="CQD24302.1"/>
    <property type="molecule type" value="Genomic_DNA"/>
</dbReference>
<dbReference type="GO" id="GO:0004497">
    <property type="term" value="F:monooxygenase activity"/>
    <property type="evidence" value="ECO:0007669"/>
    <property type="project" value="UniProtKB-KW"/>
</dbReference>
<gene>
    <name evidence="1" type="ORF">BN1232_06151</name>
</gene>